<proteinExistence type="predicted"/>
<feature type="region of interest" description="Disordered" evidence="8">
    <location>
        <begin position="222"/>
        <end position="241"/>
    </location>
</feature>
<dbReference type="GO" id="GO:0016020">
    <property type="term" value="C:membrane"/>
    <property type="evidence" value="ECO:0007669"/>
    <property type="project" value="UniProtKB-SubCell"/>
</dbReference>
<keyword evidence="5 9" id="KW-0472">Membrane</keyword>
<dbReference type="PROSITE" id="PS50835">
    <property type="entry name" value="IG_LIKE"/>
    <property type="match status" value="1"/>
</dbReference>
<dbReference type="SUPFAM" id="SSF48726">
    <property type="entry name" value="Immunoglobulin"/>
    <property type="match status" value="2"/>
</dbReference>
<dbReference type="EMBL" id="DYDO01000013">
    <property type="protein sequence ID" value="DBA13970.1"/>
    <property type="molecule type" value="Genomic_DNA"/>
</dbReference>
<keyword evidence="12" id="KW-1185">Reference proteome</keyword>
<evidence type="ECO:0000313" key="11">
    <source>
        <dbReference type="EMBL" id="DBA13970.1"/>
    </source>
</evidence>
<evidence type="ECO:0000313" key="12">
    <source>
        <dbReference type="Proteomes" id="UP001181693"/>
    </source>
</evidence>
<evidence type="ECO:0000256" key="4">
    <source>
        <dbReference type="ARBA" id="ARBA00022989"/>
    </source>
</evidence>
<protein>
    <recommendedName>
        <fullName evidence="10">Ig-like domain-containing protein</fullName>
    </recommendedName>
</protein>
<reference evidence="11" key="1">
    <citation type="thesis" date="2020" institute="ProQuest LLC" country="789 East Eisenhower Parkway, Ann Arbor, MI, USA">
        <title>Comparative Genomics and Chromosome Evolution.</title>
        <authorList>
            <person name="Mudd A.B."/>
        </authorList>
    </citation>
    <scope>NUCLEOTIDE SEQUENCE</scope>
    <source>
        <strain evidence="11">1538</strain>
        <tissue evidence="11">Blood</tissue>
    </source>
</reference>
<comment type="caution">
    <text evidence="11">The sequence shown here is derived from an EMBL/GenBank/DDBJ whole genome shotgun (WGS) entry which is preliminary data.</text>
</comment>
<accession>A0AAV2ZN79</accession>
<evidence type="ECO:0000256" key="3">
    <source>
        <dbReference type="ARBA" id="ARBA00022729"/>
    </source>
</evidence>
<feature type="region of interest" description="Disordered" evidence="8">
    <location>
        <begin position="264"/>
        <end position="285"/>
    </location>
</feature>
<organism evidence="11 12">
    <name type="scientific">Pyxicephalus adspersus</name>
    <name type="common">African bullfrog</name>
    <dbReference type="NCBI Taxonomy" id="30357"/>
    <lineage>
        <taxon>Eukaryota</taxon>
        <taxon>Metazoa</taxon>
        <taxon>Chordata</taxon>
        <taxon>Craniata</taxon>
        <taxon>Vertebrata</taxon>
        <taxon>Euteleostomi</taxon>
        <taxon>Amphibia</taxon>
        <taxon>Batrachia</taxon>
        <taxon>Anura</taxon>
        <taxon>Neobatrachia</taxon>
        <taxon>Ranoidea</taxon>
        <taxon>Pyxicephalidae</taxon>
        <taxon>Pyxicephalinae</taxon>
        <taxon>Pyxicephalus</taxon>
    </lineage>
</organism>
<dbReference type="SMART" id="SM00409">
    <property type="entry name" value="IG"/>
    <property type="match status" value="2"/>
</dbReference>
<dbReference type="PANTHER" id="PTHR44468:SF2">
    <property type="entry name" value="V-SET AND IMMUNOGLOBULIN DOMAIN CONTAINING 8B ISOFORM X1"/>
    <property type="match status" value="1"/>
</dbReference>
<evidence type="ECO:0000259" key="10">
    <source>
        <dbReference type="PROSITE" id="PS50835"/>
    </source>
</evidence>
<keyword evidence="4 9" id="KW-1133">Transmembrane helix</keyword>
<evidence type="ECO:0000256" key="8">
    <source>
        <dbReference type="SAM" id="MobiDB-lite"/>
    </source>
</evidence>
<gene>
    <name evidence="11" type="ORF">GDO54_004994</name>
</gene>
<keyword evidence="2 9" id="KW-0812">Transmembrane</keyword>
<evidence type="ECO:0000256" key="6">
    <source>
        <dbReference type="ARBA" id="ARBA00023157"/>
    </source>
</evidence>
<keyword evidence="6" id="KW-1015">Disulfide bond</keyword>
<dbReference type="InterPro" id="IPR052307">
    <property type="entry name" value="EJ_Adhesion_Regulator"/>
</dbReference>
<dbReference type="Pfam" id="PF13927">
    <property type="entry name" value="Ig_3"/>
    <property type="match status" value="1"/>
</dbReference>
<feature type="transmembrane region" description="Helical" evidence="9">
    <location>
        <begin position="181"/>
        <end position="204"/>
    </location>
</feature>
<keyword evidence="3" id="KW-0732">Signal</keyword>
<evidence type="ECO:0000256" key="5">
    <source>
        <dbReference type="ARBA" id="ARBA00023136"/>
    </source>
</evidence>
<sequence length="325" mass="35117">MNPDSTGLDTIFLTYMGNQIISKGPSSLMSRLSFSQQDPSKGDASITISYLDVGDTATYQCKVKMTSGNLASRKVTVSIQVRPSHPQCSIEGDQSYGKDVTLKCTSDEGTPPLSYTWKKIAGPTNPAMPVLNMSPLNGNLLIKNLSDAYVGAYQCTVGNKVGSGTCTVDLSVSSAANRTGIIIGAIFGALLLLLLLLLLIWLLICCCNKRRYEKEIANDIREDVNAPPPSRTNSRASSVRTAAGYRPHHISYSLRRVYNAAPKEEPTAPSLSGSESFKPKFESPAPTPEPIMIIPETTQFHPYNIQRVGGVPVMVPAQSREGFIV</sequence>
<comment type="subcellular location">
    <subcellularLocation>
        <location evidence="1">Membrane</location>
        <topology evidence="1">Single-pass type I membrane protein</topology>
    </subcellularLocation>
</comment>
<name>A0AAV2ZN79_PYXAD</name>
<feature type="compositionally biased region" description="Polar residues" evidence="8">
    <location>
        <begin position="231"/>
        <end position="240"/>
    </location>
</feature>
<evidence type="ECO:0000256" key="9">
    <source>
        <dbReference type="SAM" id="Phobius"/>
    </source>
</evidence>
<evidence type="ECO:0000256" key="2">
    <source>
        <dbReference type="ARBA" id="ARBA00022692"/>
    </source>
</evidence>
<dbReference type="FunFam" id="2.60.40.10:FF:000095">
    <property type="entry name" value="immunoglobulin superfamily member 11 isoform X1"/>
    <property type="match status" value="1"/>
</dbReference>
<dbReference type="Gene3D" id="2.60.40.10">
    <property type="entry name" value="Immunoglobulins"/>
    <property type="match status" value="2"/>
</dbReference>
<dbReference type="InterPro" id="IPR013106">
    <property type="entry name" value="Ig_V-set"/>
</dbReference>
<dbReference type="PANTHER" id="PTHR44468">
    <property type="entry name" value="COXSACKIEVIRUS AND ADENOVIRUS RECEPTOR-RELATED"/>
    <property type="match status" value="1"/>
</dbReference>
<dbReference type="InterPro" id="IPR013783">
    <property type="entry name" value="Ig-like_fold"/>
</dbReference>
<evidence type="ECO:0000256" key="1">
    <source>
        <dbReference type="ARBA" id="ARBA00004479"/>
    </source>
</evidence>
<feature type="domain" description="Ig-like" evidence="10">
    <location>
        <begin position="86"/>
        <end position="173"/>
    </location>
</feature>
<dbReference type="InterPro" id="IPR036179">
    <property type="entry name" value="Ig-like_dom_sf"/>
</dbReference>
<dbReference type="InterPro" id="IPR003599">
    <property type="entry name" value="Ig_sub"/>
</dbReference>
<dbReference type="AlphaFoldDB" id="A0AAV2ZN79"/>
<dbReference type="Proteomes" id="UP001181693">
    <property type="component" value="Unassembled WGS sequence"/>
</dbReference>
<dbReference type="Pfam" id="PF07686">
    <property type="entry name" value="V-set"/>
    <property type="match status" value="1"/>
</dbReference>
<dbReference type="InterPro" id="IPR007110">
    <property type="entry name" value="Ig-like_dom"/>
</dbReference>
<evidence type="ECO:0000256" key="7">
    <source>
        <dbReference type="ARBA" id="ARBA00023319"/>
    </source>
</evidence>
<keyword evidence="7" id="KW-0393">Immunoglobulin domain</keyword>